<dbReference type="OrthoDB" id="270167at2759"/>
<evidence type="ECO:0000313" key="5">
    <source>
        <dbReference type="EMBL" id="OBZ78842.1"/>
    </source>
</evidence>
<feature type="compositionally biased region" description="Pro residues" evidence="3">
    <location>
        <begin position="168"/>
        <end position="177"/>
    </location>
</feature>
<evidence type="ECO:0000313" key="6">
    <source>
        <dbReference type="Proteomes" id="UP000092993"/>
    </source>
</evidence>
<dbReference type="PROSITE" id="PS00380">
    <property type="entry name" value="RHODANESE_1"/>
    <property type="match status" value="1"/>
</dbReference>
<accession>A0A1C7MPR7</accession>
<keyword evidence="6" id="KW-1185">Reference proteome</keyword>
<feature type="region of interest" description="Disordered" evidence="3">
    <location>
        <begin position="158"/>
        <end position="177"/>
    </location>
</feature>
<dbReference type="GO" id="GO:0005739">
    <property type="term" value="C:mitochondrion"/>
    <property type="evidence" value="ECO:0007669"/>
    <property type="project" value="TreeGrafter"/>
</dbReference>
<name>A0A1C7MPR7_GRIFR</name>
<protein>
    <submittedName>
        <fullName evidence="5">3-mercaptopyruvate sulfurtransferase</fullName>
    </submittedName>
</protein>
<dbReference type="Gene3D" id="3.40.250.10">
    <property type="entry name" value="Rhodanese-like domain"/>
    <property type="match status" value="2"/>
</dbReference>
<dbReference type="CDD" id="cd01448">
    <property type="entry name" value="TST_Repeat_1"/>
    <property type="match status" value="1"/>
</dbReference>
<dbReference type="PANTHER" id="PTHR11364">
    <property type="entry name" value="THIOSULFATE SULFERTANSFERASE"/>
    <property type="match status" value="1"/>
</dbReference>
<feature type="domain" description="Rhodanese" evidence="4">
    <location>
        <begin position="202"/>
        <end position="325"/>
    </location>
</feature>
<dbReference type="Pfam" id="PF00581">
    <property type="entry name" value="Rhodanese"/>
    <property type="match status" value="1"/>
</dbReference>
<keyword evidence="5" id="KW-0670">Pyruvate</keyword>
<dbReference type="InterPro" id="IPR001307">
    <property type="entry name" value="Thiosulphate_STrfase_CS"/>
</dbReference>
<dbReference type="InterPro" id="IPR001763">
    <property type="entry name" value="Rhodanese-like_dom"/>
</dbReference>
<evidence type="ECO:0000256" key="3">
    <source>
        <dbReference type="SAM" id="MobiDB-lite"/>
    </source>
</evidence>
<organism evidence="5 6">
    <name type="scientific">Grifola frondosa</name>
    <name type="common">Maitake</name>
    <name type="synonym">Polyporus frondosus</name>
    <dbReference type="NCBI Taxonomy" id="5627"/>
    <lineage>
        <taxon>Eukaryota</taxon>
        <taxon>Fungi</taxon>
        <taxon>Dikarya</taxon>
        <taxon>Basidiomycota</taxon>
        <taxon>Agaricomycotina</taxon>
        <taxon>Agaricomycetes</taxon>
        <taxon>Polyporales</taxon>
        <taxon>Grifolaceae</taxon>
        <taxon>Grifola</taxon>
    </lineage>
</organism>
<proteinExistence type="predicted"/>
<comment type="caution">
    <text evidence="5">The sequence shown here is derived from an EMBL/GenBank/DDBJ whole genome shotgun (WGS) entry which is preliminary data.</text>
</comment>
<dbReference type="GO" id="GO:0004792">
    <property type="term" value="F:thiosulfate-cyanide sulfurtransferase activity"/>
    <property type="evidence" value="ECO:0007669"/>
    <property type="project" value="InterPro"/>
</dbReference>
<keyword evidence="2" id="KW-0677">Repeat</keyword>
<evidence type="ECO:0000256" key="2">
    <source>
        <dbReference type="ARBA" id="ARBA00022737"/>
    </source>
</evidence>
<dbReference type="SUPFAM" id="SSF52821">
    <property type="entry name" value="Rhodanese/Cell cycle control phosphatase"/>
    <property type="match status" value="2"/>
</dbReference>
<dbReference type="STRING" id="5627.A0A1C7MPR7"/>
<reference evidence="5 6" key="1">
    <citation type="submission" date="2016-03" db="EMBL/GenBank/DDBJ databases">
        <title>Whole genome sequencing of Grifola frondosa 9006-11.</title>
        <authorList>
            <person name="Min B."/>
            <person name="Park H."/>
            <person name="Kim J.-G."/>
            <person name="Cho H."/>
            <person name="Oh Y.-L."/>
            <person name="Kong W.-S."/>
            <person name="Choi I.-G."/>
        </authorList>
    </citation>
    <scope>NUCLEOTIDE SEQUENCE [LARGE SCALE GENOMIC DNA]</scope>
    <source>
        <strain evidence="5 6">9006-11</strain>
    </source>
</reference>
<evidence type="ECO:0000259" key="4">
    <source>
        <dbReference type="PROSITE" id="PS50206"/>
    </source>
</evidence>
<feature type="domain" description="Rhodanese" evidence="4">
    <location>
        <begin position="62"/>
        <end position="164"/>
    </location>
</feature>
<dbReference type="InterPro" id="IPR045078">
    <property type="entry name" value="TST/MPST-like"/>
</dbReference>
<sequence>MLAHLLSRRTALLPRFLSTKATPTSVFGDACPLVITTAQLKRTPKLPASVSFLDASWHMPNAPRNARKEFVEKHIPGARFLDLDEVASPSELGLKHMMPSPEVFAKACEGFGISPASHVVIYDTHGVFSSPRALFMFRAFGHNRSSILDGGLPAWEAHGCETESGEPAPAPETAYPPPQLDAQIIKSYEDMVANAALDPASDPSAFSVLDARSRGRFLGTDPEPRPGLSSGHIPHACSLPFTAFLQRNAAPGGTEYTSLRSSSAIIAELQDALGAARAQEVLEGRRSVVASCGSGMTAGVLWLGMQLAGWSSWTGYAMREGSKIEKGQ</sequence>
<dbReference type="InterPro" id="IPR036873">
    <property type="entry name" value="Rhodanese-like_dom_sf"/>
</dbReference>
<dbReference type="AlphaFoldDB" id="A0A1C7MPR7"/>
<gene>
    <name evidence="5" type="primary">MPST</name>
    <name evidence="5" type="ORF">A0H81_00554</name>
</gene>
<dbReference type="OMA" id="RPFIAYC"/>
<dbReference type="EMBL" id="LUGG01000001">
    <property type="protein sequence ID" value="OBZ78842.1"/>
    <property type="molecule type" value="Genomic_DNA"/>
</dbReference>
<dbReference type="PROSITE" id="PS50206">
    <property type="entry name" value="RHODANESE_3"/>
    <property type="match status" value="2"/>
</dbReference>
<keyword evidence="1 5" id="KW-0808">Transferase</keyword>
<dbReference type="SMART" id="SM00450">
    <property type="entry name" value="RHOD"/>
    <property type="match status" value="2"/>
</dbReference>
<evidence type="ECO:0000256" key="1">
    <source>
        <dbReference type="ARBA" id="ARBA00022679"/>
    </source>
</evidence>
<dbReference type="PANTHER" id="PTHR11364:SF27">
    <property type="entry name" value="SULFURTRANSFERASE"/>
    <property type="match status" value="1"/>
</dbReference>
<dbReference type="Proteomes" id="UP000092993">
    <property type="component" value="Unassembled WGS sequence"/>
</dbReference>